<reference evidence="2" key="1">
    <citation type="submission" date="2013-04" db="EMBL/GenBank/DDBJ databases">
        <title>The Genome Sequence of Fonticula alba ATCC 38817.</title>
        <authorList>
            <consortium name="The Broad Institute Genomics Platform"/>
            <person name="Russ C."/>
            <person name="Cuomo C."/>
            <person name="Burger G."/>
            <person name="Gray M.W."/>
            <person name="Holland P.W.H."/>
            <person name="King N."/>
            <person name="Lang F.B.F."/>
            <person name="Roger A.J."/>
            <person name="Ruiz-Trillo I."/>
            <person name="Brown M."/>
            <person name="Walker B."/>
            <person name="Young S."/>
            <person name="Zeng Q."/>
            <person name="Gargeya S."/>
            <person name="Fitzgerald M."/>
            <person name="Haas B."/>
            <person name="Abouelleil A."/>
            <person name="Allen A.W."/>
            <person name="Alvarado L."/>
            <person name="Arachchi H.M."/>
            <person name="Berlin A.M."/>
            <person name="Chapman S.B."/>
            <person name="Gainer-Dewar J."/>
            <person name="Goldberg J."/>
            <person name="Griggs A."/>
            <person name="Gujja S."/>
            <person name="Hansen M."/>
            <person name="Howarth C."/>
            <person name="Imamovic A."/>
            <person name="Ireland A."/>
            <person name="Larimer J."/>
            <person name="McCowan C."/>
            <person name="Murphy C."/>
            <person name="Pearson M."/>
            <person name="Poon T.W."/>
            <person name="Priest M."/>
            <person name="Roberts A."/>
            <person name="Saif S."/>
            <person name="Shea T."/>
            <person name="Sisk P."/>
            <person name="Sykes S."/>
            <person name="Wortman J."/>
            <person name="Nusbaum C."/>
            <person name="Birren B."/>
        </authorList>
    </citation>
    <scope>NUCLEOTIDE SEQUENCE [LARGE SCALE GENOMIC DNA]</scope>
    <source>
        <strain evidence="2">ATCC 38817</strain>
    </source>
</reference>
<dbReference type="Pfam" id="PF00657">
    <property type="entry name" value="Lipase_GDSL"/>
    <property type="match status" value="1"/>
</dbReference>
<evidence type="ECO:0008006" key="4">
    <source>
        <dbReference type="Google" id="ProtNLM"/>
    </source>
</evidence>
<dbReference type="Pfam" id="PF11617">
    <property type="entry name" value="Cu-binding_MopE"/>
    <property type="match status" value="1"/>
</dbReference>
<dbReference type="InterPro" id="IPR001087">
    <property type="entry name" value="GDSL"/>
</dbReference>
<dbReference type="Proteomes" id="UP000030693">
    <property type="component" value="Unassembled WGS sequence"/>
</dbReference>
<proteinExistence type="predicted"/>
<dbReference type="OMA" id="PFCHLYP"/>
<dbReference type="PANTHER" id="PTHR15010">
    <property type="entry name" value="ACYLOXYACYL HYDROLASE"/>
    <property type="match status" value="1"/>
</dbReference>
<dbReference type="InterPro" id="IPR021655">
    <property type="entry name" value="Put_metal-bd"/>
</dbReference>
<name>A0A058ZF32_FONAL</name>
<evidence type="ECO:0000256" key="1">
    <source>
        <dbReference type="SAM" id="SignalP"/>
    </source>
</evidence>
<organism evidence="2">
    <name type="scientific">Fonticula alba</name>
    <name type="common">Slime mold</name>
    <dbReference type="NCBI Taxonomy" id="691883"/>
    <lineage>
        <taxon>Eukaryota</taxon>
        <taxon>Rotosphaerida</taxon>
        <taxon>Fonticulaceae</taxon>
        <taxon>Fonticula</taxon>
    </lineage>
</organism>
<accession>A0A058ZF32</accession>
<dbReference type="GeneID" id="20526224"/>
<keyword evidence="3" id="KW-1185">Reference proteome</keyword>
<feature type="signal peptide" evidence="1">
    <location>
        <begin position="1"/>
        <end position="23"/>
    </location>
</feature>
<feature type="chain" id="PRO_5001572045" description="Saposin B-type domain-containing protein" evidence="1">
    <location>
        <begin position="24"/>
        <end position="595"/>
    </location>
</feature>
<dbReference type="GO" id="GO:0005509">
    <property type="term" value="F:calcium ion binding"/>
    <property type="evidence" value="ECO:0007669"/>
    <property type="project" value="TreeGrafter"/>
</dbReference>
<dbReference type="InterPro" id="IPR036514">
    <property type="entry name" value="SGNH_hydro_sf"/>
</dbReference>
<dbReference type="EMBL" id="KB932202">
    <property type="protein sequence ID" value="KCV72092.1"/>
    <property type="molecule type" value="Genomic_DNA"/>
</dbReference>
<gene>
    <name evidence="2" type="ORF">H696_01499</name>
</gene>
<dbReference type="AlphaFoldDB" id="A0A058ZF32"/>
<protein>
    <recommendedName>
        <fullName evidence="4">Saposin B-type domain-containing protein</fullName>
    </recommendedName>
</protein>
<dbReference type="Gene3D" id="3.40.50.1110">
    <property type="entry name" value="SGNH hydrolase"/>
    <property type="match status" value="1"/>
</dbReference>
<dbReference type="PANTHER" id="PTHR15010:SF0">
    <property type="entry name" value="ACYLOXYACYL HYDROLASE"/>
    <property type="match status" value="1"/>
</dbReference>
<dbReference type="SUPFAM" id="SSF52266">
    <property type="entry name" value="SGNH hydrolase"/>
    <property type="match status" value="1"/>
</dbReference>
<dbReference type="RefSeq" id="XP_009493670.1">
    <property type="nucleotide sequence ID" value="XM_009495395.1"/>
</dbReference>
<dbReference type="eggNOG" id="ENOG502QVQW">
    <property type="taxonomic scope" value="Eukaryota"/>
</dbReference>
<dbReference type="GO" id="GO:0050528">
    <property type="term" value="F:acyloxyacyl hydrolase activity"/>
    <property type="evidence" value="ECO:0007669"/>
    <property type="project" value="InterPro"/>
</dbReference>
<evidence type="ECO:0000313" key="2">
    <source>
        <dbReference type="EMBL" id="KCV72092.1"/>
    </source>
</evidence>
<dbReference type="OrthoDB" id="14839at2759"/>
<dbReference type="InterPro" id="IPR039676">
    <property type="entry name" value="AOAH"/>
</dbReference>
<evidence type="ECO:0000313" key="3">
    <source>
        <dbReference type="Proteomes" id="UP000030693"/>
    </source>
</evidence>
<keyword evidence="1" id="KW-0732">Signal</keyword>
<sequence length="595" mass="65089">MRALFNTLIALVALFAMASSAFAMRDNDGGGTTCAVCTVVVGLAQQMQDLATESAAYKRFVPARQIAAAYCNNMAADSGLNKICKHFFFNSIAGPGLMRAIDASYFSQAPISADQICRSAGFCTNSKCNLFSKMSRSLGGSSMAAVDVEQMASPEEDVDPAVFSEDAVAEREELVRSLCATRTFAPFCNWGMEGDTHTAPLVDQDKDGIGPTDGSQVVVRGSQWRGADCDDKNPNVYPGRKATTLDAKVDHDCNGVVGIDSATKRSYEDLFCSGFRRMGVIGIGDSATAHFHIPDTWLNATTISREAFDSLTFIATNELDWPQQSTASSFVTSPHRDCPGPLDSIYGRLRERNLCNHRDFQNIGVNGADVVSTVRHIKTLARNKASDHPVLVLFALIGNDICSSNPSVSSMTTPQQFEASVRESLKYLDENTPAGSKVLIEGIVDGRVLYQHMHDQIHPLGVKFSTLYDYLNCLKISPCAGWLNSNADVRNASSNHAAKLNDVYRSILKNTTFRNIEVDYIDYPIAELITRWVSRGGKAVDLIDNVDGFHPSQVTNALLSEYVWEFLMNKHPSWLGDLNPNNSQIRRLFGDQGGY</sequence>
<dbReference type="GO" id="GO:0009104">
    <property type="term" value="P:lipopolysaccharide catabolic process"/>
    <property type="evidence" value="ECO:0007669"/>
    <property type="project" value="TreeGrafter"/>
</dbReference>